<sequence>MPPSTNSSTLEQSVKEISSRIGQYLARAEIATPLTSWMLERQNLLSFGQQVLTRRSRRRLGPQRVANWWLGPGFKAALVEGAGGSGACVAAQCSPEALPCGWLETRPQRCVGAVGCGRRRVQSEGKAHAAVTGVD</sequence>
<reference evidence="1" key="2">
    <citation type="submission" date="2023-04" db="EMBL/GenBank/DDBJ databases">
        <authorList>
            <person name="Bruccoleri R.E."/>
            <person name="Oakeley E.J."/>
            <person name="Faust A.-M."/>
            <person name="Dessus-Babus S."/>
            <person name="Altorfer M."/>
            <person name="Burckhardt D."/>
            <person name="Oertli M."/>
            <person name="Naumann U."/>
            <person name="Petersen F."/>
            <person name="Wong J."/>
        </authorList>
    </citation>
    <scope>NUCLEOTIDE SEQUENCE</scope>
    <source>
        <strain evidence="1">GSM-AAB239-AS_SAM_17_03QT</strain>
        <tissue evidence="1">Leaf</tissue>
    </source>
</reference>
<evidence type="ECO:0000313" key="1">
    <source>
        <dbReference type="EMBL" id="KAJ6840898.1"/>
    </source>
</evidence>
<dbReference type="AlphaFoldDB" id="A0AAX6HJK5"/>
<name>A0AAX6HJK5_IRIPA</name>
<proteinExistence type="predicted"/>
<dbReference type="EMBL" id="JANAVB010009196">
    <property type="protein sequence ID" value="KAJ6840898.1"/>
    <property type="molecule type" value="Genomic_DNA"/>
</dbReference>
<protein>
    <submittedName>
        <fullName evidence="1">Protein ARABIDILLO 1-like</fullName>
    </submittedName>
</protein>
<reference evidence="1" key="1">
    <citation type="journal article" date="2023" name="GigaByte">
        <title>Genome assembly of the bearded iris, Iris pallida Lam.</title>
        <authorList>
            <person name="Bruccoleri R.E."/>
            <person name="Oakeley E.J."/>
            <person name="Faust A.M.E."/>
            <person name="Altorfer M."/>
            <person name="Dessus-Babus S."/>
            <person name="Burckhardt D."/>
            <person name="Oertli M."/>
            <person name="Naumann U."/>
            <person name="Petersen F."/>
            <person name="Wong J."/>
        </authorList>
    </citation>
    <scope>NUCLEOTIDE SEQUENCE</scope>
    <source>
        <strain evidence="1">GSM-AAB239-AS_SAM_17_03QT</strain>
    </source>
</reference>
<gene>
    <name evidence="1" type="ORF">M6B38_119155</name>
</gene>
<evidence type="ECO:0000313" key="2">
    <source>
        <dbReference type="Proteomes" id="UP001140949"/>
    </source>
</evidence>
<keyword evidence="2" id="KW-1185">Reference proteome</keyword>
<organism evidence="1 2">
    <name type="scientific">Iris pallida</name>
    <name type="common">Sweet iris</name>
    <dbReference type="NCBI Taxonomy" id="29817"/>
    <lineage>
        <taxon>Eukaryota</taxon>
        <taxon>Viridiplantae</taxon>
        <taxon>Streptophyta</taxon>
        <taxon>Embryophyta</taxon>
        <taxon>Tracheophyta</taxon>
        <taxon>Spermatophyta</taxon>
        <taxon>Magnoliopsida</taxon>
        <taxon>Liliopsida</taxon>
        <taxon>Asparagales</taxon>
        <taxon>Iridaceae</taxon>
        <taxon>Iridoideae</taxon>
        <taxon>Irideae</taxon>
        <taxon>Iris</taxon>
    </lineage>
</organism>
<comment type="caution">
    <text evidence="1">The sequence shown here is derived from an EMBL/GenBank/DDBJ whole genome shotgun (WGS) entry which is preliminary data.</text>
</comment>
<accession>A0AAX6HJK5</accession>
<dbReference type="Proteomes" id="UP001140949">
    <property type="component" value="Unassembled WGS sequence"/>
</dbReference>